<keyword evidence="2" id="KW-0812">Transmembrane</keyword>
<keyword evidence="2" id="KW-1133">Transmembrane helix</keyword>
<gene>
    <name evidence="3" type="ORF">A2160_01035</name>
</gene>
<feature type="region of interest" description="Disordered" evidence="1">
    <location>
        <begin position="1"/>
        <end position="21"/>
    </location>
</feature>
<comment type="caution">
    <text evidence="3">The sequence shown here is derived from an EMBL/GenBank/DDBJ whole genome shotgun (WGS) entry which is preliminary data.</text>
</comment>
<evidence type="ECO:0000313" key="3">
    <source>
        <dbReference type="EMBL" id="OGD63504.1"/>
    </source>
</evidence>
<evidence type="ECO:0000256" key="2">
    <source>
        <dbReference type="SAM" id="Phobius"/>
    </source>
</evidence>
<protein>
    <recommendedName>
        <fullName evidence="5">Two component regulator three Y domain-containing protein</fullName>
    </recommendedName>
</protein>
<reference evidence="3 4" key="1">
    <citation type="journal article" date="2016" name="Nat. Commun.">
        <title>Thousands of microbial genomes shed light on interconnected biogeochemical processes in an aquifer system.</title>
        <authorList>
            <person name="Anantharaman K."/>
            <person name="Brown C.T."/>
            <person name="Hug L.A."/>
            <person name="Sharon I."/>
            <person name="Castelle C.J."/>
            <person name="Probst A.J."/>
            <person name="Thomas B.C."/>
            <person name="Singh A."/>
            <person name="Wilkins M.J."/>
            <person name="Karaoz U."/>
            <person name="Brodie E.L."/>
            <person name="Williams K.H."/>
            <person name="Hubbard S.S."/>
            <person name="Banfield J.F."/>
        </authorList>
    </citation>
    <scope>NUCLEOTIDE SEQUENCE [LARGE SCALE GENOMIC DNA]</scope>
</reference>
<dbReference type="InterPro" id="IPR011047">
    <property type="entry name" value="Quinoprotein_ADH-like_sf"/>
</dbReference>
<dbReference type="SUPFAM" id="SSF50998">
    <property type="entry name" value="Quinoprotein alcohol dehydrogenase-like"/>
    <property type="match status" value="1"/>
</dbReference>
<feature type="transmembrane region" description="Helical" evidence="2">
    <location>
        <begin position="31"/>
        <end position="53"/>
    </location>
</feature>
<evidence type="ECO:0000313" key="4">
    <source>
        <dbReference type="Proteomes" id="UP000177006"/>
    </source>
</evidence>
<sequence>MIEASISIDPSQKPPIGETISPQAPKPPLKIWKWLVIFVSIVGLALVLAYLVMGWQKQKFGSSPITFLKSEMGLAGSPKPESLTPTGMKQWVNCDDVRKVIEDQDKLYVACLGGVLIVNKNSGQVVDQISLTQGLSNSTTTDLVKKGGKLYIGTQDGFTIFDLAAKTAQKFSVAQGLSNGANITLADDGQYLWVGTFDGVNRYNYQTEEIQSYKSELADGTKFSVVRLLVTPKAVYALLPANAYTPGSVARFDKATGIWEKFGPSAFLSQTNQHSRIDMSSLGLFANQVLVGDDHHLWQAEDKAGAVWLPLPEIETQLSNQEKLPIAIINGQSKSYIEADKKAYAYDPEAKKITLAYPQDETNNLLATASNSLPKVDGDKVWAFPFAGSDNQWLKWLELGTWRSGGLNLKGRPISFGKLMLLIDDQPVFLNFEGLWQYSQEKQEFKNLIKDTGLTSIENLGGQATFQPLPNTSKIFMFWQSCGMVCNPPRFGLFDYQTREVQWLNFSQTLDQKLKGEGAHEGELSLFYKSFYEPKGEFLFSLNNKKVILNISTWEWAFTQEDAVPTPGSYLMGHCNPAYKFTTNGNKFDSFTCPENVENSDYAWFVKTTDSNNSELWQGKRTEREPKPIKLFLAPMEYSPFNTGDQDSYQISKLTYSHGYLWVATNRGLVAYKPEDESTRLFSAKEGLISPKVASFLIGSNRTVWVQTEWGGLTKTSY</sequence>
<dbReference type="AlphaFoldDB" id="A0A1F5E8D3"/>
<dbReference type="InterPro" id="IPR015943">
    <property type="entry name" value="WD40/YVTN_repeat-like_dom_sf"/>
</dbReference>
<proteinExistence type="predicted"/>
<accession>A0A1F5E8D3</accession>
<organism evidence="3 4">
    <name type="scientific">Candidatus Beckwithbacteria bacterium RBG_13_42_9</name>
    <dbReference type="NCBI Taxonomy" id="1797457"/>
    <lineage>
        <taxon>Bacteria</taxon>
        <taxon>Candidatus Beckwithiibacteriota</taxon>
    </lineage>
</organism>
<evidence type="ECO:0000256" key="1">
    <source>
        <dbReference type="SAM" id="MobiDB-lite"/>
    </source>
</evidence>
<dbReference type="STRING" id="1797457.A2160_01035"/>
<evidence type="ECO:0008006" key="5">
    <source>
        <dbReference type="Google" id="ProtNLM"/>
    </source>
</evidence>
<dbReference type="EMBL" id="MEZK01000009">
    <property type="protein sequence ID" value="OGD63504.1"/>
    <property type="molecule type" value="Genomic_DNA"/>
</dbReference>
<keyword evidence="2" id="KW-0472">Membrane</keyword>
<name>A0A1F5E8D3_9BACT</name>
<dbReference type="Gene3D" id="2.130.10.10">
    <property type="entry name" value="YVTN repeat-like/Quinoprotein amine dehydrogenase"/>
    <property type="match status" value="2"/>
</dbReference>
<dbReference type="Proteomes" id="UP000177006">
    <property type="component" value="Unassembled WGS sequence"/>
</dbReference>